<name>A0A2Z4JAN3_9ACTN</name>
<dbReference type="Pfam" id="PF00652">
    <property type="entry name" value="Ricin_B_lectin"/>
    <property type="match status" value="1"/>
</dbReference>
<dbReference type="InterPro" id="IPR035992">
    <property type="entry name" value="Ricin_B-like_lectins"/>
</dbReference>
<dbReference type="KEGG" id="scad:DN051_03490"/>
<organism evidence="4 5">
    <name type="scientific">Streptomyces cadmiisoli</name>
    <dbReference type="NCBI Taxonomy" id="2184053"/>
    <lineage>
        <taxon>Bacteria</taxon>
        <taxon>Bacillati</taxon>
        <taxon>Actinomycetota</taxon>
        <taxon>Actinomycetes</taxon>
        <taxon>Kitasatosporales</taxon>
        <taxon>Streptomycetaceae</taxon>
        <taxon>Streptomyces</taxon>
        <taxon>Streptomyces aurantiacus group</taxon>
    </lineage>
</organism>
<evidence type="ECO:0000256" key="1">
    <source>
        <dbReference type="SAM" id="MobiDB-lite"/>
    </source>
</evidence>
<keyword evidence="5" id="KW-1185">Reference proteome</keyword>
<feature type="transmembrane region" description="Helical" evidence="2">
    <location>
        <begin position="22"/>
        <end position="43"/>
    </location>
</feature>
<keyword evidence="2" id="KW-0472">Membrane</keyword>
<feature type="region of interest" description="Disordered" evidence="1">
    <location>
        <begin position="47"/>
        <end position="161"/>
    </location>
</feature>
<evidence type="ECO:0000313" key="5">
    <source>
        <dbReference type="Proteomes" id="UP000249616"/>
    </source>
</evidence>
<sequence>MTATAIDRPQQQSGPVGRPGKAMLAGAAVAGALLVSVPFLVLAGNDDKDAKATPAGGTVLGGGSQDAPGEFVVTEPEAGSSGSAEKESAKPGKPARKAPAGIPARDTGGTSTKQDAGQGSRTDGGADQQEQPKKQTDKEPSGGQKTSSGGDDAEPAKTGSGVTFSAPVSFRSHLSGRCVDVPAGDFSDGQKLFVWDCNNGAAQKWRFASDGTIRIKDKCLDVANANFNNGSPIQIAWCNGNAAQQFTLNDRHDLVNTVVGKCVDIKDNNRGNGAWLQLWSCAGTDNQKWSV</sequence>
<protein>
    <recommendedName>
        <fullName evidence="3">Ricin B lectin domain-containing protein</fullName>
    </recommendedName>
</protein>
<evidence type="ECO:0000313" key="4">
    <source>
        <dbReference type="EMBL" id="AWW42234.1"/>
    </source>
</evidence>
<dbReference type="InterPro" id="IPR000772">
    <property type="entry name" value="Ricin_B_lectin"/>
</dbReference>
<dbReference type="SUPFAM" id="SSF50370">
    <property type="entry name" value="Ricin B-like lectins"/>
    <property type="match status" value="1"/>
</dbReference>
<feature type="compositionally biased region" description="Polar residues" evidence="1">
    <location>
        <begin position="108"/>
        <end position="121"/>
    </location>
</feature>
<dbReference type="SMART" id="SM00458">
    <property type="entry name" value="RICIN"/>
    <property type="match status" value="1"/>
</dbReference>
<accession>A0A2Z4JAN3</accession>
<feature type="domain" description="Ricin B lectin" evidence="3">
    <location>
        <begin position="166"/>
        <end position="291"/>
    </location>
</feature>
<dbReference type="Proteomes" id="UP000249616">
    <property type="component" value="Chromosome"/>
</dbReference>
<evidence type="ECO:0000259" key="3">
    <source>
        <dbReference type="SMART" id="SM00458"/>
    </source>
</evidence>
<dbReference type="Gene3D" id="2.80.10.50">
    <property type="match status" value="1"/>
</dbReference>
<gene>
    <name evidence="4" type="ORF">DN051_03490</name>
</gene>
<keyword evidence="2" id="KW-0812">Transmembrane</keyword>
<dbReference type="AlphaFoldDB" id="A0A2Z4JAN3"/>
<reference evidence="4 5" key="1">
    <citation type="journal article" date="2019" name="Int. J. Syst. Evol. Microbiol.">
        <title>Streptomyces cadmiisoli sp. nov., a novel actinomycete isolated from cadmium-contaminated soil.</title>
        <authorList>
            <person name="Li K."/>
            <person name="Tang X."/>
            <person name="Zhao J."/>
            <person name="Guo Y."/>
            <person name="Tang Y."/>
            <person name="Gao J."/>
        </authorList>
    </citation>
    <scope>NUCLEOTIDE SEQUENCE [LARGE SCALE GENOMIC DNA]</scope>
    <source>
        <strain evidence="4 5">ZFG47</strain>
    </source>
</reference>
<dbReference type="PROSITE" id="PS50231">
    <property type="entry name" value="RICIN_B_LECTIN"/>
    <property type="match status" value="1"/>
</dbReference>
<feature type="compositionally biased region" description="Basic and acidic residues" evidence="1">
    <location>
        <begin position="130"/>
        <end position="140"/>
    </location>
</feature>
<evidence type="ECO:0000256" key="2">
    <source>
        <dbReference type="SAM" id="Phobius"/>
    </source>
</evidence>
<dbReference type="EMBL" id="CP030073">
    <property type="protein sequence ID" value="AWW42234.1"/>
    <property type="molecule type" value="Genomic_DNA"/>
</dbReference>
<keyword evidence="2" id="KW-1133">Transmembrane helix</keyword>
<proteinExistence type="predicted"/>